<feature type="domain" description="RRM" evidence="7">
    <location>
        <begin position="14"/>
        <end position="91"/>
    </location>
</feature>
<feature type="region of interest" description="Disordered" evidence="6">
    <location>
        <begin position="112"/>
        <end position="143"/>
    </location>
</feature>
<dbReference type="AlphaFoldDB" id="A0AAV3RHJ3"/>
<dbReference type="SMART" id="SM00360">
    <property type="entry name" value="RRM"/>
    <property type="match status" value="5"/>
</dbReference>
<dbReference type="InterPro" id="IPR034423">
    <property type="entry name" value="RBM19_RRM5"/>
</dbReference>
<organism evidence="8 9">
    <name type="scientific">Lithospermum erythrorhizon</name>
    <name type="common">Purple gromwell</name>
    <name type="synonym">Lithospermum officinale var. erythrorhizon</name>
    <dbReference type="NCBI Taxonomy" id="34254"/>
    <lineage>
        <taxon>Eukaryota</taxon>
        <taxon>Viridiplantae</taxon>
        <taxon>Streptophyta</taxon>
        <taxon>Embryophyta</taxon>
        <taxon>Tracheophyta</taxon>
        <taxon>Spermatophyta</taxon>
        <taxon>Magnoliopsida</taxon>
        <taxon>eudicotyledons</taxon>
        <taxon>Gunneridae</taxon>
        <taxon>Pentapetalae</taxon>
        <taxon>asterids</taxon>
        <taxon>lamiids</taxon>
        <taxon>Boraginales</taxon>
        <taxon>Boraginaceae</taxon>
        <taxon>Boraginoideae</taxon>
        <taxon>Lithospermeae</taxon>
        <taxon>Lithospermum</taxon>
    </lineage>
</organism>
<feature type="compositionally biased region" description="Basic and acidic residues" evidence="6">
    <location>
        <begin position="112"/>
        <end position="124"/>
    </location>
</feature>
<dbReference type="InterPro" id="IPR051945">
    <property type="entry name" value="RRM_MRD1_RNA_proc_ribogen"/>
</dbReference>
<dbReference type="Gene3D" id="3.30.70.330">
    <property type="match status" value="5"/>
</dbReference>
<feature type="region of interest" description="Disordered" evidence="6">
    <location>
        <begin position="415"/>
        <end position="438"/>
    </location>
</feature>
<feature type="region of interest" description="Disordered" evidence="6">
    <location>
        <begin position="241"/>
        <end position="292"/>
    </location>
</feature>
<keyword evidence="3 5" id="KW-0694">RNA-binding</keyword>
<evidence type="ECO:0000313" key="9">
    <source>
        <dbReference type="Proteomes" id="UP001454036"/>
    </source>
</evidence>
<feature type="compositionally biased region" description="Basic and acidic residues" evidence="6">
    <location>
        <begin position="132"/>
        <end position="141"/>
    </location>
</feature>
<dbReference type="PANTHER" id="PTHR48039:SF5">
    <property type="entry name" value="RNA-BINDING PROTEIN 28"/>
    <property type="match status" value="1"/>
</dbReference>
<dbReference type="CDD" id="cd12316">
    <property type="entry name" value="RRM3_RBM19_RRM2_MRD1"/>
    <property type="match status" value="1"/>
</dbReference>
<sequence>MKGLAYLGFVELRSRICVKNLPKYAVEDRLKEFFSQKGQVTDAKLMRTTDGKSRQFGFVGFRTEEEAQDAIKFFNNSFFDTCRITCEIARKIGDQDLPRPWSKYSLKTQEKLSDKGKEVNDKKGSSVAGPKGQEKKSKTNGETDDPLLLEFLEVMKPHSTSKLWGNDTIAAASLEKSNTASNRNIKTRIGEDKSNVADAKSVVYDEEGDLLLGSNKEKSQSAAHDTGVSDVDYLKSRIKEKWSDSDSDEDENNGSQNDDNDSSDDDSESESDEVIDVRSVREQDSSGAKTKGLSKDIVDKLSGAGDLLPSSKGDMNGFDKIVRLFIRNLPYTATEEELEEHFSKFGDISEVHIVVDKETKRSKGIGYIRFSLPESAERALEELDNSIFQGRLLHVMPANEKTSEKQEMNALVNGASKSFKRQREEERKEAETSGNTQAWNPFYMRPDTVVENIARKFGMSKSDFLDKEAEDLAVRTALGETQVIAETKKALAKAGVNITSLEKFAALKFNDLKRSNHVILVKNLPYGSSESELAAMFGRFGSLDKIILPSTKTLALIIFLEPSEARAAFNGLRYTRYKDGPLYLEWAPSDILAEDETTSRTIVGEDEVNRVRLEQEVEGLVDPDTDHDRIESRSLYVKNLNFKTSDESLKKHFSELLKGGRILSVRVKKHLKNGKNVSMGFGFIEFDSVDTAVNICRDLQGTVLDGHALILQLCHAKEGQTAKKVENDKSSTKLIIRNIAFEATEKELRQLFSPFGQIKRLKLPMRFGSHRGFAFVEYLTKQEAQNALQTLSNSHFYARRLVIERAKEGESLEELRERTAAQFSEAQSGLLNSAKMSKKSKKLGGFGEGNDMFE</sequence>
<evidence type="ECO:0000256" key="5">
    <source>
        <dbReference type="PROSITE-ProRule" id="PRU00176"/>
    </source>
</evidence>
<evidence type="ECO:0000256" key="2">
    <source>
        <dbReference type="ARBA" id="ARBA00022737"/>
    </source>
</evidence>
<dbReference type="PROSITE" id="PS50102">
    <property type="entry name" value="RRM"/>
    <property type="match status" value="5"/>
</dbReference>
<dbReference type="FunFam" id="3.30.70.330:FF:000738">
    <property type="entry name" value="RNA-binding motif protein 19"/>
    <property type="match status" value="1"/>
</dbReference>
<dbReference type="InterPro" id="IPR003954">
    <property type="entry name" value="RRM_euk-type"/>
</dbReference>
<dbReference type="CDD" id="cd12565">
    <property type="entry name" value="RRM1_MRD1"/>
    <property type="match status" value="1"/>
</dbReference>
<keyword evidence="2" id="KW-0677">Repeat</keyword>
<dbReference type="InterPro" id="IPR012677">
    <property type="entry name" value="Nucleotide-bd_a/b_plait_sf"/>
</dbReference>
<feature type="domain" description="RRM" evidence="7">
    <location>
        <begin position="517"/>
        <end position="589"/>
    </location>
</feature>
<reference evidence="8 9" key="1">
    <citation type="submission" date="2024-01" db="EMBL/GenBank/DDBJ databases">
        <title>The complete chloroplast genome sequence of Lithospermum erythrorhizon: insights into the phylogenetic relationship among Boraginaceae species and the maternal lineages of purple gromwells.</title>
        <authorList>
            <person name="Okada T."/>
            <person name="Watanabe K."/>
        </authorList>
    </citation>
    <scope>NUCLEOTIDE SEQUENCE [LARGE SCALE GENOMIC DNA]</scope>
</reference>
<evidence type="ECO:0000313" key="8">
    <source>
        <dbReference type="EMBL" id="GAA0174591.1"/>
    </source>
</evidence>
<feature type="domain" description="RRM" evidence="7">
    <location>
        <begin position="633"/>
        <end position="716"/>
    </location>
</feature>
<accession>A0AAV3RHJ3</accession>
<proteinExistence type="predicted"/>
<evidence type="ECO:0000256" key="3">
    <source>
        <dbReference type="ARBA" id="ARBA00022884"/>
    </source>
</evidence>
<keyword evidence="4" id="KW-0539">Nucleus</keyword>
<feature type="domain" description="RRM" evidence="7">
    <location>
        <begin position="322"/>
        <end position="400"/>
    </location>
</feature>
<keyword evidence="9" id="KW-1185">Reference proteome</keyword>
<dbReference type="InterPro" id="IPR035979">
    <property type="entry name" value="RBD_domain_sf"/>
</dbReference>
<evidence type="ECO:0000256" key="1">
    <source>
        <dbReference type="ARBA" id="ARBA00004123"/>
    </source>
</evidence>
<comment type="subcellular location">
    <subcellularLocation>
        <location evidence="1">Nucleus</location>
    </subcellularLocation>
</comment>
<dbReference type="CDD" id="cd12318">
    <property type="entry name" value="RRM5_RBM19_like"/>
    <property type="match status" value="1"/>
</dbReference>
<dbReference type="EMBL" id="BAABME010009140">
    <property type="protein sequence ID" value="GAA0174591.1"/>
    <property type="molecule type" value="Genomic_DNA"/>
</dbReference>
<evidence type="ECO:0000259" key="7">
    <source>
        <dbReference type="PROSITE" id="PS50102"/>
    </source>
</evidence>
<dbReference type="CDD" id="cd12320">
    <property type="entry name" value="RRM6_RBM19_RRM5_MRD1"/>
    <property type="match status" value="1"/>
</dbReference>
<feature type="domain" description="RRM" evidence="7">
    <location>
        <begin position="732"/>
        <end position="808"/>
    </location>
</feature>
<evidence type="ECO:0000256" key="6">
    <source>
        <dbReference type="SAM" id="MobiDB-lite"/>
    </source>
</evidence>
<dbReference type="SMART" id="SM00361">
    <property type="entry name" value="RRM_1"/>
    <property type="match status" value="4"/>
</dbReference>
<dbReference type="Proteomes" id="UP001454036">
    <property type="component" value="Unassembled WGS sequence"/>
</dbReference>
<dbReference type="CDD" id="cd12317">
    <property type="entry name" value="RRM4_RBM19_RRM3_MRD1"/>
    <property type="match status" value="1"/>
</dbReference>
<dbReference type="InterPro" id="IPR000504">
    <property type="entry name" value="RRM_dom"/>
</dbReference>
<protein>
    <submittedName>
        <fullName evidence="8">RNA splicing factor</fullName>
    </submittedName>
</protein>
<dbReference type="FunFam" id="3.30.70.330:FF:000884">
    <property type="entry name" value="Nucleotide/nucleic acid binding protein"/>
    <property type="match status" value="1"/>
</dbReference>
<comment type="caution">
    <text evidence="8">The sequence shown here is derived from an EMBL/GenBank/DDBJ whole genome shotgun (WGS) entry which is preliminary data.</text>
</comment>
<feature type="compositionally biased region" description="Basic and acidic residues" evidence="6">
    <location>
        <begin position="421"/>
        <end position="431"/>
    </location>
</feature>
<dbReference type="Pfam" id="PF00076">
    <property type="entry name" value="RRM_1"/>
    <property type="match status" value="5"/>
</dbReference>
<gene>
    <name evidence="8" type="ORF">LIER_27955</name>
</gene>
<feature type="compositionally biased region" description="Basic and acidic residues" evidence="6">
    <location>
        <begin position="275"/>
        <end position="284"/>
    </location>
</feature>
<feature type="compositionally biased region" description="Acidic residues" evidence="6">
    <location>
        <begin position="245"/>
        <end position="274"/>
    </location>
</feature>
<dbReference type="FunFam" id="3.30.70.330:FF:000442">
    <property type="entry name" value="Multiple RNA-binding domain-containing protein 1"/>
    <property type="match status" value="1"/>
</dbReference>
<evidence type="ECO:0000256" key="4">
    <source>
        <dbReference type="ARBA" id="ARBA00023242"/>
    </source>
</evidence>
<name>A0AAV3RHJ3_LITER</name>
<dbReference type="SUPFAM" id="SSF54928">
    <property type="entry name" value="RNA-binding domain, RBD"/>
    <property type="match status" value="5"/>
</dbReference>
<dbReference type="GO" id="GO:0003729">
    <property type="term" value="F:mRNA binding"/>
    <property type="evidence" value="ECO:0007669"/>
    <property type="project" value="TreeGrafter"/>
</dbReference>
<dbReference type="GO" id="GO:0005634">
    <property type="term" value="C:nucleus"/>
    <property type="evidence" value="ECO:0007669"/>
    <property type="project" value="UniProtKB-SubCell"/>
</dbReference>
<dbReference type="PANTHER" id="PTHR48039">
    <property type="entry name" value="RNA-BINDING MOTIF PROTEIN 14B"/>
    <property type="match status" value="1"/>
</dbReference>